<gene>
    <name evidence="4" type="ORF">ACFFR3_08840</name>
</gene>
<evidence type="ECO:0000313" key="5">
    <source>
        <dbReference type="Proteomes" id="UP001589568"/>
    </source>
</evidence>
<name>A0ABV5NH76_9ACTN</name>
<dbReference type="PANTHER" id="PTHR32305:SF17">
    <property type="entry name" value="TRNA NUCLEASE WAPA"/>
    <property type="match status" value="1"/>
</dbReference>
<dbReference type="Pfam" id="PF13385">
    <property type="entry name" value="Laminin_G_3"/>
    <property type="match status" value="1"/>
</dbReference>
<evidence type="ECO:0000256" key="1">
    <source>
        <dbReference type="ARBA" id="ARBA00022737"/>
    </source>
</evidence>
<dbReference type="SMART" id="SM00306">
    <property type="entry name" value="HintN"/>
    <property type="match status" value="1"/>
</dbReference>
<keyword evidence="5" id="KW-1185">Reference proteome</keyword>
<dbReference type="RefSeq" id="WP_379482905.1">
    <property type="nucleotide sequence ID" value="NZ_JBHMCF010000008.1"/>
</dbReference>
<keyword evidence="1" id="KW-0677">Repeat</keyword>
<dbReference type="SUPFAM" id="SSF51294">
    <property type="entry name" value="Hedgehog/intein (Hint) domain"/>
    <property type="match status" value="1"/>
</dbReference>
<dbReference type="PANTHER" id="PTHR32305">
    <property type="match status" value="1"/>
</dbReference>
<dbReference type="Gene3D" id="2.170.16.10">
    <property type="entry name" value="Hedgehog/Intein (Hint) domain"/>
    <property type="match status" value="1"/>
</dbReference>
<dbReference type="NCBIfam" id="TIGR01643">
    <property type="entry name" value="YD_repeat_2x"/>
    <property type="match status" value="7"/>
</dbReference>
<protein>
    <submittedName>
        <fullName evidence="4">Polymorphic toxin-type HINT domain-containing protein</fullName>
    </submittedName>
</protein>
<feature type="region of interest" description="Disordered" evidence="2">
    <location>
        <begin position="2425"/>
        <end position="2450"/>
    </location>
</feature>
<comment type="caution">
    <text evidence="4">The sequence shown here is derived from an EMBL/GenBank/DDBJ whole genome shotgun (WGS) entry which is preliminary data.</text>
</comment>
<dbReference type="Gene3D" id="2.180.10.10">
    <property type="entry name" value="RHS repeat-associated core"/>
    <property type="match status" value="6"/>
</dbReference>
<dbReference type="InterPro" id="IPR036844">
    <property type="entry name" value="Hint_dom_sf"/>
</dbReference>
<feature type="compositionally biased region" description="Polar residues" evidence="2">
    <location>
        <begin position="2096"/>
        <end position="2106"/>
    </location>
</feature>
<dbReference type="InterPro" id="IPR022385">
    <property type="entry name" value="Rhs_assc_core"/>
</dbReference>
<evidence type="ECO:0000259" key="3">
    <source>
        <dbReference type="SMART" id="SM00306"/>
    </source>
</evidence>
<accession>A0ABV5NH76</accession>
<dbReference type="NCBIfam" id="TIGR03696">
    <property type="entry name" value="Rhs_assc_core"/>
    <property type="match status" value="1"/>
</dbReference>
<dbReference type="InterPro" id="IPR006530">
    <property type="entry name" value="YD"/>
</dbReference>
<proteinExistence type="predicted"/>
<organism evidence="4 5">
    <name type="scientific">Nonomuraea salmonea</name>
    <dbReference type="NCBI Taxonomy" id="46181"/>
    <lineage>
        <taxon>Bacteria</taxon>
        <taxon>Bacillati</taxon>
        <taxon>Actinomycetota</taxon>
        <taxon>Actinomycetes</taxon>
        <taxon>Streptosporangiales</taxon>
        <taxon>Streptosporangiaceae</taxon>
        <taxon>Nonomuraea</taxon>
    </lineage>
</organism>
<evidence type="ECO:0000313" key="4">
    <source>
        <dbReference type="EMBL" id="MFB9469612.1"/>
    </source>
</evidence>
<dbReference type="InterPro" id="IPR056823">
    <property type="entry name" value="TEN-like_YD-shell"/>
</dbReference>
<dbReference type="Proteomes" id="UP001589568">
    <property type="component" value="Unassembled WGS sequence"/>
</dbReference>
<evidence type="ECO:0000256" key="2">
    <source>
        <dbReference type="SAM" id="MobiDB-lite"/>
    </source>
</evidence>
<dbReference type="Pfam" id="PF25023">
    <property type="entry name" value="TEN_YD-shell"/>
    <property type="match status" value="1"/>
</dbReference>
<dbReference type="SUPFAM" id="SSF49899">
    <property type="entry name" value="Concanavalin A-like lectins/glucanases"/>
    <property type="match status" value="1"/>
</dbReference>
<feature type="region of interest" description="Disordered" evidence="2">
    <location>
        <begin position="2087"/>
        <end position="2141"/>
    </location>
</feature>
<dbReference type="InterPro" id="IPR050708">
    <property type="entry name" value="T6SS_VgrG/RHS"/>
</dbReference>
<dbReference type="CDD" id="cd00081">
    <property type="entry name" value="Hint"/>
    <property type="match status" value="1"/>
</dbReference>
<dbReference type="Pfam" id="PF20148">
    <property type="entry name" value="DUF6531"/>
    <property type="match status" value="1"/>
</dbReference>
<dbReference type="InterPro" id="IPR003587">
    <property type="entry name" value="Hint_dom_N"/>
</dbReference>
<dbReference type="Pfam" id="PF07591">
    <property type="entry name" value="PT-HINT"/>
    <property type="match status" value="1"/>
</dbReference>
<dbReference type="InterPro" id="IPR045351">
    <property type="entry name" value="DUF6531"/>
</dbReference>
<feature type="compositionally biased region" description="Basic and acidic residues" evidence="2">
    <location>
        <begin position="2132"/>
        <end position="2141"/>
    </location>
</feature>
<dbReference type="InterPro" id="IPR031325">
    <property type="entry name" value="RHS_repeat"/>
</dbReference>
<feature type="region of interest" description="Disordered" evidence="2">
    <location>
        <begin position="1"/>
        <end position="38"/>
    </location>
</feature>
<dbReference type="EMBL" id="JBHMCF010000008">
    <property type="protein sequence ID" value="MFB9469612.1"/>
    <property type="molecule type" value="Genomic_DNA"/>
</dbReference>
<sequence>MKGALPRDGGAWPRTALQDESGSGLPAGTRRAEQKDRATAASTFPLIYDVYPVAGSLVGTTTPLLTVRAERVGVPTDPFSELRFTYHICEVPEEDEDDTGASDPTPPCWNSGALPGAETWQVPANRLEWGKQYNWWVRVVDSESKAVDTSDKQLIAIRPAQPVNGSHLGERIGDQEEFSLVNGNYTTTAVDARVQVAGPALAVVRTYNSSDARTNGIFGAGWSTAWDMKVMAERSGTTVTGLLVTYASGRRVRFAAKGDGTYQPPPGMKDALADVDSGGWRLKDTTSTIYVFNADGRLVRLEDNRGRAQTLNYNTDGTFDTVTGAGGRKLHLTWNGPRVATVSTDPVNGEPQTWTYGYTGDNLTSVCTPLAAPNCTAYTYEDGSRYKGLVLDSEPVGYWRLGDAPNSPAENLGSDGGTGQYTKVTVGQPGALEGSTDTAGGFTQSTMMLPLNLLDHLRDQVTIEGWIKTTKPGVIFSEDDFGGGLGGTRPVLYVGTDGRLRGQLGELVSGGYKPVTSASAVNDDQWHHVVLTVAGEKQRLYLDGQLAGELTGAVFGDRRPYAFVGSGDRASSWSDVPGGTTTRGAWPFQGTIDEFAVYAKPLTDTEVQSHWAARTKVGHDLSQVTLPSGRIWAKNTYDSATDRLLTHTDRHGGLWKLSDSTIDWVKGLYTFTLTDPRGGALDYAYDSLRDEQPAYVTDQAGAQTTFEYDTGGFSIKTTDPNGNVFRRWNDKHGYVIKEKSCRKTGDCQFTHHDYYTNEDDDLDPRNGRRVAFRDARSPDATSDTYATTWEYNASGQQTKQTTPATSDFPDGRSTTIAYTDGSEPAVGGGTTPPGLAKTLTDAEGNVTEFRYDEAGDLAERSDPSGLVTRFTYDELGRLTAQTTISDAEPDGVTTTFTYDAIGRPATATTPGVKNEITGITHTAETSYAYDADGNTLTVIVKDLTGGDAERTITYTYDDHGHQKTMTDPEGGVVTTTWDAFGQQETITDQLGSVFGYTYTPRGELATESLQNWTGSPVDPQPATKIVLNSYSYDPGGRLVAQTDAMRRKTTYTYYGDNLLSQVIADDAKVNPGLTTKDVILESNTYDKAGNLVSRVTGGGTVTTSYSYDAANRLTSATLDPDKLARKTVFAYNANDQTIKETRTGAAGGTRQEITTYAYNAAGILTRQTAENGDQDLTTTWEVDDRGLITATTDPRGNADGASAADYTTTTGYDPLGRAVEVKAPSVTIEKAGTAEQSRPTIRIGYNAAGERTHVIDAEGRLSTSGFDRMGRLTSVTGMPYTPPGGTQLVPKTSYAYDAAGRRITVTNARGQTSTTEYDALGNPVRVTDPPAAAGQPAGQWISEYDLLGEQLATVDPTGARVQATYDDLGRQVTHTVLERKPASAAYVTELHYNDAGYLTRQVQPGGKTTVYTPNAAGEPEKVTDPAQDSVTYAYDLAGRTVKTTNPLGNATVGDYDLAGRLTTVKNLDGTGTPVRTIGLGYDAAGNLIRSTSGEGHVTHRRYDATNLLLELIEPVSDSTSITTSFGYDATGARTRVTDGRGNATWTGYNTLGLIETLTEPATTSHPDLDDRTWTHVYDASGNETALIQPGGVRHDKQYDNLNRLTKISASGAGIVADDKTYTYDLADRPTSVSDQRLEYNDRSLLTKLTPPTGTPTTYAYDSLGNPTQRADVTGTTTYTWDADNRLKTVTDPVSGRTNTYDYDGADRLTTITSANPANTQVFTYDALDRPLTHTLKDSGGGRLAKIAYGWDKDDNLTSKTTEGLAGAGSNTYGYDHAGRLTSWTGPDGSTTTYEWDAAGNRTRAGDKTYTYDERNRLIEGDGNTYTYTPRGTLATQTKNGVTRNLTFDAFDRLINDGDASYTYDAFDRMATRQKSGSTEQRFAYAGLDNDVIAVTGQDGAVQASYGRDPLGNLTSVKEGIAPAAGTFTDLHNDLVGTFTATTLSSTTTYNPFGEVTAQTGSKPALGYQSEYTDPDTGNVNMHARWYQPGTGNFTSRDTWDIAPSPSILGNRYSYGAGSPLLYQDPTGHAPNPRCYRAASIPIVGVPLATICDVFTDARPTASDDVCKDKYGRTAACNPPPPPDKCAEFSNKCPAKPSTNGNEPSTNGKKKNPKTPDRPSSEPQPTNPPRPKNPTDPKKVKDKEDPCEIFCWGRYFPGKNCGKKCMVDGHGPLAPEDDCRIGEPCWWLLPATVAATGLFEAGTFVAAHAGPALVLGATFVATTATETVTSLFTDDPVPADIPTYTSERPPSTVDCNPNSFVTGTRVLLADGSSKAIEDIKVGDRVLATDAATGETEAESVTALITGNGTKHLITITVNVGGTGDVTTDTIIATDHHPFWVPDLHAWIDAGDLQPGMWLRTSAGAYVLVSAVERWTAVRQVHNLTVDDLHTYYVLAGTTPVLVHNDCGTWDHAEDCYCNYEGMPVVPRSQPVRGEPEPAQPVRAEPEPGPEPVADDLTKHAIERLARRQVPEEQARAVLNREPFSYFHEGQWKLGYYHPGSKLFVAKTIDGNINTVMINVDRAYIRRLMDGHHG</sequence>
<dbReference type="Pfam" id="PF05593">
    <property type="entry name" value="RHS_repeat"/>
    <property type="match status" value="6"/>
</dbReference>
<feature type="domain" description="Hint" evidence="3">
    <location>
        <begin position="2256"/>
        <end position="2361"/>
    </location>
</feature>
<dbReference type="InterPro" id="IPR013320">
    <property type="entry name" value="ConA-like_dom_sf"/>
</dbReference>
<reference evidence="4 5" key="1">
    <citation type="submission" date="2024-09" db="EMBL/GenBank/DDBJ databases">
        <authorList>
            <person name="Sun Q."/>
            <person name="Mori K."/>
        </authorList>
    </citation>
    <scope>NUCLEOTIDE SEQUENCE [LARGE SCALE GENOMIC DNA]</scope>
    <source>
        <strain evidence="4 5">JCM 3324</strain>
    </source>
</reference>
<dbReference type="Gene3D" id="2.60.120.200">
    <property type="match status" value="1"/>
</dbReference>